<dbReference type="SFLD" id="SFLDS00003">
    <property type="entry name" value="Haloacid_Dehalogenase"/>
    <property type="match status" value="1"/>
</dbReference>
<dbReference type="InterPro" id="IPR036412">
    <property type="entry name" value="HAD-like_sf"/>
</dbReference>
<dbReference type="InterPro" id="IPR041492">
    <property type="entry name" value="HAD_2"/>
</dbReference>
<keyword evidence="1" id="KW-0378">Hydrolase</keyword>
<dbReference type="Pfam" id="PF13419">
    <property type="entry name" value="HAD_2"/>
    <property type="match status" value="1"/>
</dbReference>
<dbReference type="GO" id="GO:0008967">
    <property type="term" value="F:phosphoglycolate phosphatase activity"/>
    <property type="evidence" value="ECO:0007669"/>
    <property type="project" value="UniProtKB-EC"/>
</dbReference>
<gene>
    <name evidence="1" type="ORF">J2W49_003170</name>
</gene>
<dbReference type="PANTHER" id="PTHR43434:SF24">
    <property type="entry name" value="HYDROLASE-RELATED"/>
    <property type="match status" value="1"/>
</dbReference>
<evidence type="ECO:0000313" key="2">
    <source>
        <dbReference type="Proteomes" id="UP001265700"/>
    </source>
</evidence>
<dbReference type="InterPro" id="IPR050155">
    <property type="entry name" value="HAD-like_hydrolase_sf"/>
</dbReference>
<dbReference type="Proteomes" id="UP001265700">
    <property type="component" value="Unassembled WGS sequence"/>
</dbReference>
<dbReference type="Gene3D" id="1.10.150.240">
    <property type="entry name" value="Putative phosphatase, domain 2"/>
    <property type="match status" value="1"/>
</dbReference>
<dbReference type="EC" id="3.1.3.18" evidence="1"/>
<dbReference type="Gene3D" id="3.40.50.1000">
    <property type="entry name" value="HAD superfamily/HAD-like"/>
    <property type="match status" value="1"/>
</dbReference>
<dbReference type="SFLD" id="SFLDG01135">
    <property type="entry name" value="C1.5.6:_HAD__Beta-PGM__Phospha"/>
    <property type="match status" value="1"/>
</dbReference>
<dbReference type="SUPFAM" id="SSF56784">
    <property type="entry name" value="HAD-like"/>
    <property type="match status" value="1"/>
</dbReference>
<keyword evidence="2" id="KW-1185">Reference proteome</keyword>
<dbReference type="PANTHER" id="PTHR43434">
    <property type="entry name" value="PHOSPHOGLYCOLATE PHOSPHATASE"/>
    <property type="match status" value="1"/>
</dbReference>
<comment type="caution">
    <text evidence="1">The sequence shown here is derived from an EMBL/GenBank/DDBJ whole genome shotgun (WGS) entry which is preliminary data.</text>
</comment>
<name>A0ABU1WPH9_9BURK</name>
<evidence type="ECO:0000313" key="1">
    <source>
        <dbReference type="EMBL" id="MDR7151197.1"/>
    </source>
</evidence>
<proteinExistence type="predicted"/>
<dbReference type="InterPro" id="IPR023198">
    <property type="entry name" value="PGP-like_dom2"/>
</dbReference>
<dbReference type="InterPro" id="IPR023214">
    <property type="entry name" value="HAD_sf"/>
</dbReference>
<dbReference type="EMBL" id="JAVDWU010000006">
    <property type="protein sequence ID" value="MDR7151197.1"/>
    <property type="molecule type" value="Genomic_DNA"/>
</dbReference>
<dbReference type="InterPro" id="IPR006439">
    <property type="entry name" value="HAD-SF_hydro_IA"/>
</dbReference>
<dbReference type="RefSeq" id="WP_310318090.1">
    <property type="nucleotide sequence ID" value="NZ_JAVDWU010000006.1"/>
</dbReference>
<protein>
    <submittedName>
        <fullName evidence="1">Phosphoglycolate phosphatase</fullName>
        <ecNumber evidence="1">3.1.3.18</ecNumber>
    </submittedName>
</protein>
<dbReference type="NCBIfam" id="TIGR01509">
    <property type="entry name" value="HAD-SF-IA-v3"/>
    <property type="match status" value="1"/>
</dbReference>
<accession>A0ABU1WPH9</accession>
<dbReference type="SFLD" id="SFLDG01129">
    <property type="entry name" value="C1.5:_HAD__Beta-PGM__Phosphata"/>
    <property type="match status" value="1"/>
</dbReference>
<sequence>MRPRQFDLIAFDWDGTLFDSTALITRCIQSAVADVGGTVPSNRDASYVIGMGLMQALAHAAPDVPPEKYPLLGERYRFHYIKCQRDITLFEGVLPLLARLKERHHLLTVATGKSRVGLNEALRSVELVGMFDGSRTADETAGKPSPLMLNELMSEFGVAPERTLMIGDTTHDLQMALNAGCASVGVSYGAHEPDAFHVLEPRHVAHSVQELSDWLATHA</sequence>
<organism evidence="1 2">
    <name type="scientific">Hydrogenophaga palleronii</name>
    <dbReference type="NCBI Taxonomy" id="65655"/>
    <lineage>
        <taxon>Bacteria</taxon>
        <taxon>Pseudomonadati</taxon>
        <taxon>Pseudomonadota</taxon>
        <taxon>Betaproteobacteria</taxon>
        <taxon>Burkholderiales</taxon>
        <taxon>Comamonadaceae</taxon>
        <taxon>Hydrogenophaga</taxon>
    </lineage>
</organism>
<dbReference type="NCBIfam" id="TIGR01549">
    <property type="entry name" value="HAD-SF-IA-v1"/>
    <property type="match status" value="1"/>
</dbReference>
<reference evidence="1 2" key="1">
    <citation type="submission" date="2023-07" db="EMBL/GenBank/DDBJ databases">
        <title>Sorghum-associated microbial communities from plants grown in Nebraska, USA.</title>
        <authorList>
            <person name="Schachtman D."/>
        </authorList>
    </citation>
    <scope>NUCLEOTIDE SEQUENCE [LARGE SCALE GENOMIC DNA]</scope>
    <source>
        <strain evidence="1 2">4249</strain>
    </source>
</reference>